<proteinExistence type="predicted"/>
<evidence type="ECO:0000259" key="2">
    <source>
        <dbReference type="PROSITE" id="PS51729"/>
    </source>
</evidence>
<keyword evidence="4" id="KW-1185">Reference proteome</keyword>
<evidence type="ECO:0000313" key="4">
    <source>
        <dbReference type="Proteomes" id="UP000570361"/>
    </source>
</evidence>
<dbReference type="PROSITE" id="PS51729">
    <property type="entry name" value="GNAT_YJDJ"/>
    <property type="match status" value="1"/>
</dbReference>
<evidence type="ECO:0008006" key="5">
    <source>
        <dbReference type="Google" id="ProtNLM"/>
    </source>
</evidence>
<name>A0A7W5B2I2_9BACL</name>
<dbReference type="AlphaFoldDB" id="A0A7W5B2I2"/>
<dbReference type="RefSeq" id="WP_183603343.1">
    <property type="nucleotide sequence ID" value="NZ_JACHXK010000017.1"/>
</dbReference>
<feature type="domain" description="N-acetyltransferase" evidence="1">
    <location>
        <begin position="1"/>
        <end position="92"/>
    </location>
</feature>
<sequence length="92" mass="10521">MRDIVQEGNGFYIREDGAPIAEITYAQPGENTLVIDHTYVAESLRGQGIAEQLVQRVVSYARENGKKIIPACSYAHASFRRHKEYHDVWQQE</sequence>
<dbReference type="CDD" id="cd04301">
    <property type="entry name" value="NAT_SF"/>
    <property type="match status" value="1"/>
</dbReference>
<accession>A0A7W5B2I2</accession>
<comment type="caution">
    <text evidence="3">The sequence shown here is derived from an EMBL/GenBank/DDBJ whole genome shotgun (WGS) entry which is preliminary data.</text>
</comment>
<dbReference type="PANTHER" id="PTHR31435:SF10">
    <property type="entry name" value="BSR4717 PROTEIN"/>
    <property type="match status" value="1"/>
</dbReference>
<dbReference type="InterPro" id="IPR000182">
    <property type="entry name" value="GNAT_dom"/>
</dbReference>
<dbReference type="EMBL" id="JACHXK010000017">
    <property type="protein sequence ID" value="MBB3113254.1"/>
    <property type="molecule type" value="Genomic_DNA"/>
</dbReference>
<dbReference type="Gene3D" id="3.40.630.30">
    <property type="match status" value="1"/>
</dbReference>
<dbReference type="InterPro" id="IPR031165">
    <property type="entry name" value="GNAT_YJDJ"/>
</dbReference>
<evidence type="ECO:0000313" key="3">
    <source>
        <dbReference type="EMBL" id="MBB3113254.1"/>
    </source>
</evidence>
<evidence type="ECO:0000259" key="1">
    <source>
        <dbReference type="PROSITE" id="PS51186"/>
    </source>
</evidence>
<dbReference type="PANTHER" id="PTHR31435">
    <property type="entry name" value="PROTEIN NATD1"/>
    <property type="match status" value="1"/>
</dbReference>
<protein>
    <recommendedName>
        <fullName evidence="5">N-acetyltransferase domain-containing protein</fullName>
    </recommendedName>
</protein>
<feature type="domain" description="N-acetyltransferase" evidence="2">
    <location>
        <begin position="3"/>
        <end position="90"/>
    </location>
</feature>
<dbReference type="PROSITE" id="PS51186">
    <property type="entry name" value="GNAT"/>
    <property type="match status" value="1"/>
</dbReference>
<dbReference type="Proteomes" id="UP000570361">
    <property type="component" value="Unassembled WGS sequence"/>
</dbReference>
<dbReference type="InterPro" id="IPR016181">
    <property type="entry name" value="Acyl_CoA_acyltransferase"/>
</dbReference>
<dbReference type="InterPro" id="IPR045057">
    <property type="entry name" value="Gcn5-rel_NAT"/>
</dbReference>
<gene>
    <name evidence="3" type="ORF">FHS18_005357</name>
</gene>
<dbReference type="SUPFAM" id="SSF55729">
    <property type="entry name" value="Acyl-CoA N-acyltransferases (Nat)"/>
    <property type="match status" value="1"/>
</dbReference>
<reference evidence="3 4" key="1">
    <citation type="submission" date="2020-08" db="EMBL/GenBank/DDBJ databases">
        <title>Genomic Encyclopedia of Type Strains, Phase III (KMG-III): the genomes of soil and plant-associated and newly described type strains.</title>
        <authorList>
            <person name="Whitman W."/>
        </authorList>
    </citation>
    <scope>NUCLEOTIDE SEQUENCE [LARGE SCALE GENOMIC DNA]</scope>
    <source>
        <strain evidence="3 4">CECT 5862</strain>
    </source>
</reference>
<dbReference type="GO" id="GO:0016747">
    <property type="term" value="F:acyltransferase activity, transferring groups other than amino-acyl groups"/>
    <property type="evidence" value="ECO:0007669"/>
    <property type="project" value="InterPro"/>
</dbReference>
<organism evidence="3 4">
    <name type="scientific">Paenibacillus phyllosphaerae</name>
    <dbReference type="NCBI Taxonomy" id="274593"/>
    <lineage>
        <taxon>Bacteria</taxon>
        <taxon>Bacillati</taxon>
        <taxon>Bacillota</taxon>
        <taxon>Bacilli</taxon>
        <taxon>Bacillales</taxon>
        <taxon>Paenibacillaceae</taxon>
        <taxon>Paenibacillus</taxon>
    </lineage>
</organism>
<dbReference type="Pfam" id="PF14542">
    <property type="entry name" value="Acetyltransf_CG"/>
    <property type="match status" value="1"/>
</dbReference>